<keyword evidence="3" id="KW-1185">Reference proteome</keyword>
<keyword evidence="1" id="KW-0472">Membrane</keyword>
<proteinExistence type="predicted"/>
<accession>A0A8R1U3N7</accession>
<dbReference type="AlphaFoldDB" id="A0A8R1U3N7"/>
<evidence type="ECO:0000313" key="3">
    <source>
        <dbReference type="Proteomes" id="UP000024404"/>
    </source>
</evidence>
<reference evidence="2" key="2">
    <citation type="submission" date="2022-06" db="UniProtKB">
        <authorList>
            <consortium name="EnsemblMetazoa"/>
        </authorList>
    </citation>
    <scope>IDENTIFICATION</scope>
</reference>
<dbReference type="Proteomes" id="UP000024404">
    <property type="component" value="Unassembled WGS sequence"/>
</dbReference>
<keyword evidence="1" id="KW-0812">Transmembrane</keyword>
<evidence type="ECO:0000313" key="2">
    <source>
        <dbReference type="EnsemblMetazoa" id="OVOC9466.1"/>
    </source>
</evidence>
<reference evidence="3" key="1">
    <citation type="submission" date="2013-10" db="EMBL/GenBank/DDBJ databases">
        <title>Genome sequencing of Onchocerca volvulus.</title>
        <authorList>
            <person name="Cotton J."/>
            <person name="Tsai J."/>
            <person name="Stanley E."/>
            <person name="Tracey A."/>
            <person name="Holroyd N."/>
            <person name="Lustigman S."/>
            <person name="Berriman M."/>
        </authorList>
    </citation>
    <scope>NUCLEOTIDE SEQUENCE</scope>
</reference>
<name>A0A8R1U3N7_ONCVO</name>
<feature type="transmembrane region" description="Helical" evidence="1">
    <location>
        <begin position="45"/>
        <end position="74"/>
    </location>
</feature>
<evidence type="ECO:0000256" key="1">
    <source>
        <dbReference type="SAM" id="Phobius"/>
    </source>
</evidence>
<sequence>MDVSVEKSGLIRGGRKEKTKHNILQMKIKYEKKERKIKLLTRHEGIAMTFSILPYFLFVSNNFLCLLHFTYLFLENTAANGCAYVPWKILRPTILQNIRSMIITIFIEYQFRIIKSCGNIDESKQPKI</sequence>
<keyword evidence="1" id="KW-1133">Transmembrane helix</keyword>
<organism evidence="2 3">
    <name type="scientific">Onchocerca volvulus</name>
    <dbReference type="NCBI Taxonomy" id="6282"/>
    <lineage>
        <taxon>Eukaryota</taxon>
        <taxon>Metazoa</taxon>
        <taxon>Ecdysozoa</taxon>
        <taxon>Nematoda</taxon>
        <taxon>Chromadorea</taxon>
        <taxon>Rhabditida</taxon>
        <taxon>Spirurina</taxon>
        <taxon>Spiruromorpha</taxon>
        <taxon>Filarioidea</taxon>
        <taxon>Onchocercidae</taxon>
        <taxon>Onchocerca</taxon>
    </lineage>
</organism>
<dbReference type="EnsemblMetazoa" id="OVOC9466.1">
    <property type="protein sequence ID" value="OVOC9466.1"/>
    <property type="gene ID" value="WBGene00246275"/>
</dbReference>
<protein>
    <submittedName>
        <fullName evidence="2">Uncharacterized protein</fullName>
    </submittedName>
</protein>
<dbReference type="EMBL" id="CMVM020000276">
    <property type="status" value="NOT_ANNOTATED_CDS"/>
    <property type="molecule type" value="Genomic_DNA"/>
</dbReference>